<dbReference type="EMBL" id="CP002299">
    <property type="protein sequence ID" value="ADP78473.1"/>
    <property type="molecule type" value="Genomic_DNA"/>
</dbReference>
<reference evidence="3 4" key="1">
    <citation type="submission" date="2010-10" db="EMBL/GenBank/DDBJ databases">
        <title>Complete sequence of Frankia sp. EuI1c.</title>
        <authorList>
            <consortium name="US DOE Joint Genome Institute"/>
            <person name="Lucas S."/>
            <person name="Copeland A."/>
            <person name="Lapidus A."/>
            <person name="Cheng J.-F."/>
            <person name="Bruce D."/>
            <person name="Goodwin L."/>
            <person name="Pitluck S."/>
            <person name="Chertkov O."/>
            <person name="Detter J.C."/>
            <person name="Han C."/>
            <person name="Tapia R."/>
            <person name="Land M."/>
            <person name="Hauser L."/>
            <person name="Jeffries C."/>
            <person name="Kyrpides N."/>
            <person name="Ivanova N."/>
            <person name="Mikhailova N."/>
            <person name="Beauchemin N."/>
            <person name="Sen A."/>
            <person name="Sur S.A."/>
            <person name="Gtari M."/>
            <person name="Wall L."/>
            <person name="Tisa L."/>
            <person name="Woyke T."/>
        </authorList>
    </citation>
    <scope>NUCLEOTIDE SEQUENCE [LARGE SCALE GENOMIC DNA]</scope>
    <source>
        <strain evidence="4">DSM 45817 / CECT 9037 / EuI1c</strain>
    </source>
</reference>
<name>E3J8N0_PSEI1</name>
<dbReference type="InParanoid" id="E3J8N0"/>
<dbReference type="Proteomes" id="UP000002484">
    <property type="component" value="Chromosome"/>
</dbReference>
<keyword evidence="4" id="KW-1185">Reference proteome</keyword>
<evidence type="ECO:0008006" key="5">
    <source>
        <dbReference type="Google" id="ProtNLM"/>
    </source>
</evidence>
<feature type="region of interest" description="Disordered" evidence="1">
    <location>
        <begin position="66"/>
        <end position="85"/>
    </location>
</feature>
<evidence type="ECO:0000256" key="1">
    <source>
        <dbReference type="SAM" id="MobiDB-lite"/>
    </source>
</evidence>
<evidence type="ECO:0000256" key="2">
    <source>
        <dbReference type="SAM" id="SignalP"/>
    </source>
</evidence>
<evidence type="ECO:0000313" key="3">
    <source>
        <dbReference type="EMBL" id="ADP78473.1"/>
    </source>
</evidence>
<gene>
    <name evidence="3" type="ordered locus">FraEuI1c_0387</name>
</gene>
<sequence precursor="true">MSSAMKRLCRRARVAVFASAVVASVSAGMAAATPASAAVSAPRMLSALVACQSGANPGVVTLSATQQDADATSGAAHHPCWNNGS</sequence>
<dbReference type="AlphaFoldDB" id="E3J8N0"/>
<dbReference type="KEGG" id="fri:FraEuI1c_0387"/>
<evidence type="ECO:0000313" key="4">
    <source>
        <dbReference type="Proteomes" id="UP000002484"/>
    </source>
</evidence>
<accession>E3J8N0</accession>
<feature type="chain" id="PRO_5003172312" description="Secreted protein" evidence="2">
    <location>
        <begin position="38"/>
        <end position="85"/>
    </location>
</feature>
<feature type="signal peptide" evidence="2">
    <location>
        <begin position="1"/>
        <end position="37"/>
    </location>
</feature>
<keyword evidence="2" id="KW-0732">Signal</keyword>
<organism evidence="3 4">
    <name type="scientific">Pseudofrankia inefficax (strain DSM 45817 / CECT 9037 / DDB 130130 / EuI1c)</name>
    <name type="common">Frankia inefficax</name>
    <dbReference type="NCBI Taxonomy" id="298654"/>
    <lineage>
        <taxon>Bacteria</taxon>
        <taxon>Bacillati</taxon>
        <taxon>Actinomycetota</taxon>
        <taxon>Actinomycetes</taxon>
        <taxon>Frankiales</taxon>
        <taxon>Frankiaceae</taxon>
        <taxon>Pseudofrankia</taxon>
    </lineage>
</organism>
<dbReference type="RefSeq" id="WP_013421595.1">
    <property type="nucleotide sequence ID" value="NC_014666.1"/>
</dbReference>
<dbReference type="HOGENOM" id="CLU_2507888_0_0_11"/>
<dbReference type="OrthoDB" id="9983238at2"/>
<protein>
    <recommendedName>
        <fullName evidence="5">Secreted protein</fullName>
    </recommendedName>
</protein>
<proteinExistence type="predicted"/>